<protein>
    <submittedName>
        <fullName evidence="2">NAD-dependent epimerase</fullName>
    </submittedName>
</protein>
<dbReference type="PANTHER" id="PTHR48079">
    <property type="entry name" value="PROTEIN YEEZ"/>
    <property type="match status" value="1"/>
</dbReference>
<dbReference type="Gene3D" id="3.40.50.720">
    <property type="entry name" value="NAD(P)-binding Rossmann-like Domain"/>
    <property type="match status" value="1"/>
</dbReference>
<evidence type="ECO:0000313" key="2">
    <source>
        <dbReference type="EMBL" id="KFA92635.1"/>
    </source>
</evidence>
<dbReference type="SUPFAM" id="SSF51735">
    <property type="entry name" value="NAD(P)-binding Rossmann-fold domains"/>
    <property type="match status" value="1"/>
</dbReference>
<sequence length="342" mass="38085">MKLLVTGGTGFLGAHLVPRLVAAGHEVRIIGRSKPAGPGFDKAEYVPGDLKNREAVRRALEGVQAVYHLAGLVSFQDKDSRRMYELHVDATRELLRDVREAGVQRVILASTSGTIAVSKEERVGTEDDGYPIEVVGRWPYYLSKIYEEKLALEYCRQHAIPLVVLNPSLLMGPGDDRLSSTWTVMKFLQGEIPAMPGGGMSFVDVRDAAEAFANALTRGEVYGRHLMGVNMSMPDFFERLERLSGVTAPRLRLPAKVNVLGARVLERVAKWRGMKPTLDPQEVDIGEHWFWLDASKAERELGFKARDVHEALHDTVQYLYTRMAPGHLPGSKGRLEELREGT</sequence>
<dbReference type="Proteomes" id="UP000028547">
    <property type="component" value="Unassembled WGS sequence"/>
</dbReference>
<organism evidence="2 3">
    <name type="scientific">Archangium violaceum Cb vi76</name>
    <dbReference type="NCBI Taxonomy" id="1406225"/>
    <lineage>
        <taxon>Bacteria</taxon>
        <taxon>Pseudomonadati</taxon>
        <taxon>Myxococcota</taxon>
        <taxon>Myxococcia</taxon>
        <taxon>Myxococcales</taxon>
        <taxon>Cystobacterineae</taxon>
        <taxon>Archangiaceae</taxon>
        <taxon>Archangium</taxon>
    </lineage>
</organism>
<dbReference type="GO" id="GO:0005737">
    <property type="term" value="C:cytoplasm"/>
    <property type="evidence" value="ECO:0007669"/>
    <property type="project" value="TreeGrafter"/>
</dbReference>
<evidence type="ECO:0000259" key="1">
    <source>
        <dbReference type="Pfam" id="PF01370"/>
    </source>
</evidence>
<proteinExistence type="predicted"/>
<evidence type="ECO:0000313" key="3">
    <source>
        <dbReference type="Proteomes" id="UP000028547"/>
    </source>
</evidence>
<dbReference type="AlphaFoldDB" id="A0A084SW00"/>
<dbReference type="EMBL" id="JPMI01000080">
    <property type="protein sequence ID" value="KFA92635.1"/>
    <property type="molecule type" value="Genomic_DNA"/>
</dbReference>
<dbReference type="InterPro" id="IPR051783">
    <property type="entry name" value="NAD(P)-dependent_oxidoreduct"/>
</dbReference>
<name>A0A084SW00_9BACT</name>
<dbReference type="RefSeq" id="WP_043394321.1">
    <property type="nucleotide sequence ID" value="NZ_JPMI01000080.1"/>
</dbReference>
<reference evidence="2 3" key="1">
    <citation type="submission" date="2014-07" db="EMBL/GenBank/DDBJ databases">
        <title>Draft Genome Sequence of Gephyronic Acid Producer, Cystobacter violaceus Strain Cb vi76.</title>
        <authorList>
            <person name="Stevens D.C."/>
            <person name="Young J."/>
            <person name="Carmichael R."/>
            <person name="Tan J."/>
            <person name="Taylor R.E."/>
        </authorList>
    </citation>
    <scope>NUCLEOTIDE SEQUENCE [LARGE SCALE GENOMIC DNA]</scope>
    <source>
        <strain evidence="2 3">Cb vi76</strain>
    </source>
</reference>
<dbReference type="InterPro" id="IPR036291">
    <property type="entry name" value="NAD(P)-bd_dom_sf"/>
</dbReference>
<dbReference type="GO" id="GO:0004029">
    <property type="term" value="F:aldehyde dehydrogenase (NAD+) activity"/>
    <property type="evidence" value="ECO:0007669"/>
    <property type="project" value="TreeGrafter"/>
</dbReference>
<feature type="domain" description="NAD-dependent epimerase/dehydratase" evidence="1">
    <location>
        <begin position="4"/>
        <end position="218"/>
    </location>
</feature>
<dbReference type="PANTHER" id="PTHR48079:SF6">
    <property type="entry name" value="NAD(P)-BINDING DOMAIN-CONTAINING PROTEIN-RELATED"/>
    <property type="match status" value="1"/>
</dbReference>
<gene>
    <name evidence="2" type="ORF">Q664_13580</name>
</gene>
<comment type="caution">
    <text evidence="2">The sequence shown here is derived from an EMBL/GenBank/DDBJ whole genome shotgun (WGS) entry which is preliminary data.</text>
</comment>
<accession>A0A084SW00</accession>
<dbReference type="Pfam" id="PF01370">
    <property type="entry name" value="Epimerase"/>
    <property type="match status" value="1"/>
</dbReference>
<dbReference type="InterPro" id="IPR001509">
    <property type="entry name" value="Epimerase_deHydtase"/>
</dbReference>